<accession>A0A0R2AYT9</accession>
<dbReference type="PROSITE" id="PS51257">
    <property type="entry name" value="PROKAR_LIPOPROTEIN"/>
    <property type="match status" value="1"/>
</dbReference>
<sequence length="286" mass="30466">MQKYFSNKKLIVLMIAFLTSCALIAGSIAVRNNRNTPPLVQQIGNDFVGIGARVVTGPTNFIKARLADFSDLSNAYSENQRLKAQIDNLAETKVQVQTLETENKALKKQLKLNGTLTDYAQISAAVLLRSPSDWRNILVINRGSTAGIKKDMPVMSGAGLIGRIVEVNKTNSKVELLSTSNNAANRFAANVITKDNSTANGVITGYDAKSGQLILGQLNTEKTIKKGDKVATSGLGGATPKGLLIGTVTAVKKDDFGLANNVYIKPAGDLDDVSVVTVISRSLDGE</sequence>
<dbReference type="Proteomes" id="UP000051672">
    <property type="component" value="Unassembled WGS sequence"/>
</dbReference>
<dbReference type="RefSeq" id="WP_057893519.1">
    <property type="nucleotide sequence ID" value="NZ_AYZQ01000001.1"/>
</dbReference>
<evidence type="ECO:0000256" key="2">
    <source>
        <dbReference type="ARBA" id="ARBA00013855"/>
    </source>
</evidence>
<evidence type="ECO:0000256" key="5">
    <source>
        <dbReference type="PIRNR" id="PIRNR038471"/>
    </source>
</evidence>
<dbReference type="PIRSF" id="PIRSF038471">
    <property type="entry name" value="MreC"/>
    <property type="match status" value="1"/>
</dbReference>
<dbReference type="InterPro" id="IPR007221">
    <property type="entry name" value="MreC"/>
</dbReference>
<feature type="chain" id="PRO_5038947320" description="Cell shape-determining protein MreC" evidence="7">
    <location>
        <begin position="25"/>
        <end position="286"/>
    </location>
</feature>
<reference evidence="9 10" key="1">
    <citation type="journal article" date="2015" name="Genome Announc.">
        <title>Expanding the biotechnology potential of lactobacilli through comparative genomics of 213 strains and associated genera.</title>
        <authorList>
            <person name="Sun Z."/>
            <person name="Harris H.M."/>
            <person name="McCann A."/>
            <person name="Guo C."/>
            <person name="Argimon S."/>
            <person name="Zhang W."/>
            <person name="Yang X."/>
            <person name="Jeffery I.B."/>
            <person name="Cooney J.C."/>
            <person name="Kagawa T.F."/>
            <person name="Liu W."/>
            <person name="Song Y."/>
            <person name="Salvetti E."/>
            <person name="Wrobel A."/>
            <person name="Rasinkangas P."/>
            <person name="Parkhill J."/>
            <person name="Rea M.C."/>
            <person name="O'Sullivan O."/>
            <person name="Ritari J."/>
            <person name="Douillard F.P."/>
            <person name="Paul Ross R."/>
            <person name="Yang R."/>
            <person name="Briner A.E."/>
            <person name="Felis G.E."/>
            <person name="de Vos W.M."/>
            <person name="Barrangou R."/>
            <person name="Klaenhammer T.R."/>
            <person name="Caufield P.W."/>
            <person name="Cui Y."/>
            <person name="Zhang H."/>
            <person name="O'Toole P.W."/>
        </authorList>
    </citation>
    <scope>NUCLEOTIDE SEQUENCE [LARGE SCALE GENOMIC DNA]</scope>
    <source>
        <strain evidence="9 10">DSM 23927</strain>
    </source>
</reference>
<keyword evidence="6" id="KW-0175">Coiled coil</keyword>
<name>A0A0R2AYT9_9LACO</name>
<dbReference type="STRING" id="1423727.FC34_GL000199"/>
<dbReference type="Gene3D" id="2.40.10.350">
    <property type="entry name" value="Rod shape-determining protein MreC, domain 2"/>
    <property type="match status" value="1"/>
</dbReference>
<dbReference type="PATRIC" id="fig|1423727.3.peg.200"/>
<dbReference type="GO" id="GO:0008360">
    <property type="term" value="P:regulation of cell shape"/>
    <property type="evidence" value="ECO:0007669"/>
    <property type="project" value="UniProtKB-KW"/>
</dbReference>
<dbReference type="InterPro" id="IPR055342">
    <property type="entry name" value="MreC_beta-barrel_core"/>
</dbReference>
<keyword evidence="10" id="KW-1185">Reference proteome</keyword>
<dbReference type="EMBL" id="AYZQ01000001">
    <property type="protein sequence ID" value="KRM72493.1"/>
    <property type="molecule type" value="Genomic_DNA"/>
</dbReference>
<protein>
    <recommendedName>
        <fullName evidence="2 5">Cell shape-determining protein MreC</fullName>
    </recommendedName>
    <alternativeName>
        <fullName evidence="4 5">Cell shape protein MreC</fullName>
    </alternativeName>
</protein>
<dbReference type="GO" id="GO:0005886">
    <property type="term" value="C:plasma membrane"/>
    <property type="evidence" value="ECO:0007669"/>
    <property type="project" value="TreeGrafter"/>
</dbReference>
<dbReference type="OrthoDB" id="9792313at2"/>
<gene>
    <name evidence="9" type="ORF">FC34_GL000199</name>
</gene>
<organism evidence="9 10">
    <name type="scientific">Lacticaseibacillus brantae DSM 23927</name>
    <dbReference type="NCBI Taxonomy" id="1423727"/>
    <lineage>
        <taxon>Bacteria</taxon>
        <taxon>Bacillati</taxon>
        <taxon>Bacillota</taxon>
        <taxon>Bacilli</taxon>
        <taxon>Lactobacillales</taxon>
        <taxon>Lactobacillaceae</taxon>
        <taxon>Lacticaseibacillus</taxon>
    </lineage>
</organism>
<proteinExistence type="inferred from homology"/>
<evidence type="ECO:0000313" key="10">
    <source>
        <dbReference type="Proteomes" id="UP000051672"/>
    </source>
</evidence>
<dbReference type="Gene3D" id="2.40.10.340">
    <property type="entry name" value="Rod shape-determining protein MreC, domain 1"/>
    <property type="match status" value="1"/>
</dbReference>
<feature type="coiled-coil region" evidence="6">
    <location>
        <begin position="72"/>
        <end position="109"/>
    </location>
</feature>
<dbReference type="PANTHER" id="PTHR34138:SF1">
    <property type="entry name" value="CELL SHAPE-DETERMINING PROTEIN MREC"/>
    <property type="match status" value="1"/>
</dbReference>
<comment type="caution">
    <text evidence="9">The sequence shown here is derived from an EMBL/GenBank/DDBJ whole genome shotgun (WGS) entry which is preliminary data.</text>
</comment>
<dbReference type="NCBIfam" id="TIGR00219">
    <property type="entry name" value="mreC"/>
    <property type="match status" value="1"/>
</dbReference>
<evidence type="ECO:0000256" key="1">
    <source>
        <dbReference type="ARBA" id="ARBA00009369"/>
    </source>
</evidence>
<dbReference type="InterPro" id="IPR042175">
    <property type="entry name" value="Cell/Rod_MreC_2"/>
</dbReference>
<evidence type="ECO:0000256" key="3">
    <source>
        <dbReference type="ARBA" id="ARBA00022960"/>
    </source>
</evidence>
<evidence type="ECO:0000256" key="6">
    <source>
        <dbReference type="SAM" id="Coils"/>
    </source>
</evidence>
<keyword evidence="7" id="KW-0732">Signal</keyword>
<comment type="similarity">
    <text evidence="1 5">Belongs to the MreC family.</text>
</comment>
<feature type="domain" description="Rod shape-determining protein MreC beta-barrel core" evidence="8">
    <location>
        <begin position="126"/>
        <end position="279"/>
    </location>
</feature>
<dbReference type="Pfam" id="PF04085">
    <property type="entry name" value="MreC"/>
    <property type="match status" value="1"/>
</dbReference>
<dbReference type="InterPro" id="IPR042177">
    <property type="entry name" value="Cell/Rod_1"/>
</dbReference>
<feature type="signal peptide" evidence="7">
    <location>
        <begin position="1"/>
        <end position="24"/>
    </location>
</feature>
<evidence type="ECO:0000259" key="8">
    <source>
        <dbReference type="Pfam" id="PF04085"/>
    </source>
</evidence>
<dbReference type="PANTHER" id="PTHR34138">
    <property type="entry name" value="CELL SHAPE-DETERMINING PROTEIN MREC"/>
    <property type="match status" value="1"/>
</dbReference>
<keyword evidence="3 5" id="KW-0133">Cell shape</keyword>
<evidence type="ECO:0000256" key="7">
    <source>
        <dbReference type="SAM" id="SignalP"/>
    </source>
</evidence>
<evidence type="ECO:0000256" key="4">
    <source>
        <dbReference type="ARBA" id="ARBA00032089"/>
    </source>
</evidence>
<dbReference type="AlphaFoldDB" id="A0A0R2AYT9"/>
<dbReference type="Gene3D" id="1.20.5.490">
    <property type="entry name" value="Single helix bin"/>
    <property type="match status" value="1"/>
</dbReference>
<evidence type="ECO:0000313" key="9">
    <source>
        <dbReference type="EMBL" id="KRM72493.1"/>
    </source>
</evidence>
<comment type="function">
    <text evidence="5">Involved in formation and maintenance of cell shape.</text>
</comment>